<feature type="compositionally biased region" description="Pro residues" evidence="2">
    <location>
        <begin position="255"/>
        <end position="264"/>
    </location>
</feature>
<dbReference type="OrthoDB" id="6105938at2759"/>
<proteinExistence type="predicted"/>
<evidence type="ECO:0000313" key="4">
    <source>
        <dbReference type="Proteomes" id="UP000297245"/>
    </source>
</evidence>
<sequence>MRCPLCRKLFSFDGLHRLRVDQPEDPDGRKKKYSLMRKLVLTCDSEEEDVVAVRKEVNAWLESRTVGEEEHCPLRKTVEILDRLQHGKDRRRRAKREIKHLKESVAAWKSFAQQSAIQRETQSSAQEQKLRELVTRYQQEAEQLRAELELRQKFDDLHVSAVASSEKKKLRRKHSNPLPIPPRVAPIYSNNPQAARSSPDQHHFAVTNTNTSPDVKRRPSLNKMSSNKNEVEPVIPMVGKVQHHHHHSSMKRVLPPVPSPPPPSTLQVGSTTAIYNHGPSDDFVDADYYNHHRHQDAGARRPYDSSTLGRRFSRIASHTIGLSNQGRPGELGRNRDVFSIFTSEDDAAYFTCPSGTRSLWMDEMDEAALSRGVAGHYGIIDG</sequence>
<dbReference type="Proteomes" id="UP000297245">
    <property type="component" value="Unassembled WGS sequence"/>
</dbReference>
<evidence type="ECO:0000256" key="1">
    <source>
        <dbReference type="SAM" id="Coils"/>
    </source>
</evidence>
<dbReference type="AlphaFoldDB" id="A0A4S8LWB8"/>
<dbReference type="EMBL" id="ML179236">
    <property type="protein sequence ID" value="THU93924.1"/>
    <property type="molecule type" value="Genomic_DNA"/>
</dbReference>
<protein>
    <submittedName>
        <fullName evidence="3">Uncharacterized protein</fullName>
    </submittedName>
</protein>
<evidence type="ECO:0000256" key="2">
    <source>
        <dbReference type="SAM" id="MobiDB-lite"/>
    </source>
</evidence>
<keyword evidence="1" id="KW-0175">Coiled coil</keyword>
<gene>
    <name evidence="3" type="ORF">K435DRAFT_180969</name>
</gene>
<feature type="region of interest" description="Disordered" evidence="2">
    <location>
        <begin position="163"/>
        <end position="277"/>
    </location>
</feature>
<organism evidence="3 4">
    <name type="scientific">Dendrothele bispora (strain CBS 962.96)</name>
    <dbReference type="NCBI Taxonomy" id="1314807"/>
    <lineage>
        <taxon>Eukaryota</taxon>
        <taxon>Fungi</taxon>
        <taxon>Dikarya</taxon>
        <taxon>Basidiomycota</taxon>
        <taxon>Agaricomycotina</taxon>
        <taxon>Agaricomycetes</taxon>
        <taxon>Agaricomycetidae</taxon>
        <taxon>Agaricales</taxon>
        <taxon>Agaricales incertae sedis</taxon>
        <taxon>Dendrothele</taxon>
    </lineage>
</organism>
<name>A0A4S8LWB8_DENBC</name>
<keyword evidence="4" id="KW-1185">Reference proteome</keyword>
<feature type="compositionally biased region" description="Basic residues" evidence="2">
    <location>
        <begin position="241"/>
        <end position="250"/>
    </location>
</feature>
<accession>A0A4S8LWB8</accession>
<reference evidence="3 4" key="1">
    <citation type="journal article" date="2019" name="Nat. Ecol. Evol.">
        <title>Megaphylogeny resolves global patterns of mushroom evolution.</title>
        <authorList>
            <person name="Varga T."/>
            <person name="Krizsan K."/>
            <person name="Foldi C."/>
            <person name="Dima B."/>
            <person name="Sanchez-Garcia M."/>
            <person name="Sanchez-Ramirez S."/>
            <person name="Szollosi G.J."/>
            <person name="Szarkandi J.G."/>
            <person name="Papp V."/>
            <person name="Albert L."/>
            <person name="Andreopoulos W."/>
            <person name="Angelini C."/>
            <person name="Antonin V."/>
            <person name="Barry K.W."/>
            <person name="Bougher N.L."/>
            <person name="Buchanan P."/>
            <person name="Buyck B."/>
            <person name="Bense V."/>
            <person name="Catcheside P."/>
            <person name="Chovatia M."/>
            <person name="Cooper J."/>
            <person name="Damon W."/>
            <person name="Desjardin D."/>
            <person name="Finy P."/>
            <person name="Geml J."/>
            <person name="Haridas S."/>
            <person name="Hughes K."/>
            <person name="Justo A."/>
            <person name="Karasinski D."/>
            <person name="Kautmanova I."/>
            <person name="Kiss B."/>
            <person name="Kocsube S."/>
            <person name="Kotiranta H."/>
            <person name="LaButti K.M."/>
            <person name="Lechner B.E."/>
            <person name="Liimatainen K."/>
            <person name="Lipzen A."/>
            <person name="Lukacs Z."/>
            <person name="Mihaltcheva S."/>
            <person name="Morgado L.N."/>
            <person name="Niskanen T."/>
            <person name="Noordeloos M.E."/>
            <person name="Ohm R.A."/>
            <person name="Ortiz-Santana B."/>
            <person name="Ovrebo C."/>
            <person name="Racz N."/>
            <person name="Riley R."/>
            <person name="Savchenko A."/>
            <person name="Shiryaev A."/>
            <person name="Soop K."/>
            <person name="Spirin V."/>
            <person name="Szebenyi C."/>
            <person name="Tomsovsky M."/>
            <person name="Tulloss R.E."/>
            <person name="Uehling J."/>
            <person name="Grigoriev I.V."/>
            <person name="Vagvolgyi C."/>
            <person name="Papp T."/>
            <person name="Martin F.M."/>
            <person name="Miettinen O."/>
            <person name="Hibbett D.S."/>
            <person name="Nagy L.G."/>
        </authorList>
    </citation>
    <scope>NUCLEOTIDE SEQUENCE [LARGE SCALE GENOMIC DNA]</scope>
    <source>
        <strain evidence="3 4">CBS 962.96</strain>
    </source>
</reference>
<feature type="compositionally biased region" description="Polar residues" evidence="2">
    <location>
        <begin position="265"/>
        <end position="274"/>
    </location>
</feature>
<feature type="coiled-coil region" evidence="1">
    <location>
        <begin position="84"/>
        <end position="147"/>
    </location>
</feature>
<feature type="compositionally biased region" description="Polar residues" evidence="2">
    <location>
        <begin position="188"/>
        <end position="198"/>
    </location>
</feature>
<evidence type="ECO:0000313" key="3">
    <source>
        <dbReference type="EMBL" id="THU93924.1"/>
    </source>
</evidence>